<evidence type="ECO:0000259" key="1">
    <source>
        <dbReference type="Pfam" id="PF03992"/>
    </source>
</evidence>
<dbReference type="PANTHER" id="PTHR33336:SF15">
    <property type="entry name" value="ABM DOMAIN-CONTAINING PROTEIN"/>
    <property type="match status" value="1"/>
</dbReference>
<dbReference type="AlphaFoldDB" id="A0AAI9MWF9"/>
<dbReference type="Gene3D" id="3.30.70.100">
    <property type="match status" value="1"/>
</dbReference>
<protein>
    <submittedName>
        <fullName evidence="2">Antibiotic biosynthesis monooxygenase</fullName>
    </submittedName>
</protein>
<proteinExistence type="predicted"/>
<sequence>MSIVVYAQITTENKDGYLTKDIIKNLAKLSRREQGCIKYDLFTKDDGYIVFEEWESADALEMHKKSAHFKLLVEAIERDNASISINFSENYQCKD</sequence>
<dbReference type="EMBL" id="JAGSRH010000024">
    <property type="protein sequence ID" value="MER5078228.1"/>
    <property type="molecule type" value="Genomic_DNA"/>
</dbReference>
<dbReference type="EMBL" id="AAZDVE040000008">
    <property type="protein sequence ID" value="EMP9432511.1"/>
    <property type="molecule type" value="Genomic_DNA"/>
</dbReference>
<feature type="domain" description="ABM" evidence="1">
    <location>
        <begin position="4"/>
        <end position="73"/>
    </location>
</feature>
<gene>
    <name evidence="2" type="ORF">JRA39_001547</name>
    <name evidence="3" type="ORF">KDV35_15385</name>
</gene>
<dbReference type="InterPro" id="IPR011008">
    <property type="entry name" value="Dimeric_a/b-barrel"/>
</dbReference>
<keyword evidence="2" id="KW-0503">Monooxygenase</keyword>
<keyword evidence="2" id="KW-0560">Oxidoreductase</keyword>
<evidence type="ECO:0000313" key="2">
    <source>
        <dbReference type="EMBL" id="EMP9432511.1"/>
    </source>
</evidence>
<dbReference type="RefSeq" id="WP_154625067.1">
    <property type="nucleotide sequence ID" value="NZ_CP095443.1"/>
</dbReference>
<dbReference type="GO" id="GO:0004497">
    <property type="term" value="F:monooxygenase activity"/>
    <property type="evidence" value="ECO:0007669"/>
    <property type="project" value="UniProtKB-KW"/>
</dbReference>
<reference evidence="3 4" key="1">
    <citation type="submission" date="2021-04" db="EMBL/GenBank/DDBJ databases">
        <title>Determining the burden of carbapenem-resistant Enterobacterales from a tertiary public heath setting in Bangladesh: a clinical, epidemiological, and molecular study.</title>
        <authorList>
            <person name="Farzana R."/>
            <person name="Walsh T.R."/>
        </authorList>
    </citation>
    <scope>NUCLEOTIDE SEQUENCE [LARGE SCALE GENOMIC DNA]</scope>
    <source>
        <strain evidence="3">Dmpro_s316</strain>
        <strain evidence="4">dmpro_s316</strain>
    </source>
</reference>
<accession>A0AAI9MWF9</accession>
<dbReference type="Proteomes" id="UP001495779">
    <property type="component" value="Unassembled WGS sequence"/>
</dbReference>
<dbReference type="Pfam" id="PF03992">
    <property type="entry name" value="ABM"/>
    <property type="match status" value="1"/>
</dbReference>
<name>A0AAI9MWF9_PROST</name>
<dbReference type="InterPro" id="IPR050744">
    <property type="entry name" value="AI-2_Isomerase_LsrG"/>
</dbReference>
<evidence type="ECO:0000313" key="4">
    <source>
        <dbReference type="Proteomes" id="UP001495779"/>
    </source>
</evidence>
<dbReference type="InterPro" id="IPR007138">
    <property type="entry name" value="ABM_dom"/>
</dbReference>
<reference evidence="2" key="2">
    <citation type="submission" date="2024-02" db="EMBL/GenBank/DDBJ databases">
        <authorList>
            <consortium name="Clinical and Environmental Microbiology Branch: Whole genome sequencing antimicrobial resistance pathogens in the healthcare setting"/>
        </authorList>
    </citation>
    <scope>NUCLEOTIDE SEQUENCE</scope>
    <source>
        <strain evidence="2">2020GO-00142</strain>
    </source>
</reference>
<evidence type="ECO:0000313" key="3">
    <source>
        <dbReference type="EMBL" id="MER5078228.1"/>
    </source>
</evidence>
<dbReference type="SUPFAM" id="SSF54909">
    <property type="entry name" value="Dimeric alpha+beta barrel"/>
    <property type="match status" value="1"/>
</dbReference>
<organism evidence="2">
    <name type="scientific">Providencia stuartii</name>
    <dbReference type="NCBI Taxonomy" id="588"/>
    <lineage>
        <taxon>Bacteria</taxon>
        <taxon>Pseudomonadati</taxon>
        <taxon>Pseudomonadota</taxon>
        <taxon>Gammaproteobacteria</taxon>
        <taxon>Enterobacterales</taxon>
        <taxon>Morganellaceae</taxon>
        <taxon>Providencia</taxon>
    </lineage>
</organism>
<comment type="caution">
    <text evidence="2">The sequence shown here is derived from an EMBL/GenBank/DDBJ whole genome shotgun (WGS) entry which is preliminary data.</text>
</comment>
<dbReference type="PANTHER" id="PTHR33336">
    <property type="entry name" value="QUINOL MONOOXYGENASE YGIN-RELATED"/>
    <property type="match status" value="1"/>
</dbReference>